<dbReference type="GO" id="GO:0008236">
    <property type="term" value="F:serine-type peptidase activity"/>
    <property type="evidence" value="ECO:0007669"/>
    <property type="project" value="UniProtKB-KW"/>
</dbReference>
<keyword evidence="5" id="KW-1133">Transmembrane helix</keyword>
<comment type="similarity">
    <text evidence="1">Belongs to the peptidase S49 family.</text>
</comment>
<gene>
    <name evidence="7" type="primary">sppA</name>
    <name evidence="7" type="ORF">ENV82_02805</name>
</gene>
<evidence type="ECO:0000256" key="1">
    <source>
        <dbReference type="ARBA" id="ARBA00008683"/>
    </source>
</evidence>
<dbReference type="InterPro" id="IPR002142">
    <property type="entry name" value="Peptidase_S49"/>
</dbReference>
<proteinExistence type="inferred from homology"/>
<dbReference type="InterPro" id="IPR029045">
    <property type="entry name" value="ClpP/crotonase-like_dom_sf"/>
</dbReference>
<dbReference type="InterPro" id="IPR047272">
    <property type="entry name" value="S49_SppA_C"/>
</dbReference>
<evidence type="ECO:0000313" key="7">
    <source>
        <dbReference type="EMBL" id="HGW60344.1"/>
    </source>
</evidence>
<dbReference type="Gene3D" id="3.90.226.10">
    <property type="entry name" value="2-enoyl-CoA Hydratase, Chain A, domain 1"/>
    <property type="match status" value="1"/>
</dbReference>
<evidence type="ECO:0000256" key="3">
    <source>
        <dbReference type="ARBA" id="ARBA00022801"/>
    </source>
</evidence>
<dbReference type="AlphaFoldDB" id="A0A7C4Y6K0"/>
<keyword evidence="5" id="KW-0472">Membrane</keyword>
<dbReference type="PANTHER" id="PTHR42987:SF4">
    <property type="entry name" value="PROTEASE SOHB-RELATED"/>
    <property type="match status" value="1"/>
</dbReference>
<evidence type="ECO:0000256" key="4">
    <source>
        <dbReference type="ARBA" id="ARBA00022825"/>
    </source>
</evidence>
<evidence type="ECO:0000256" key="2">
    <source>
        <dbReference type="ARBA" id="ARBA00022670"/>
    </source>
</evidence>
<keyword evidence="4" id="KW-0720">Serine protease</keyword>
<reference evidence="7" key="1">
    <citation type="journal article" date="2020" name="mSystems">
        <title>Genome- and Community-Level Interaction Insights into Carbon Utilization and Element Cycling Functions of Hydrothermarchaeota in Hydrothermal Sediment.</title>
        <authorList>
            <person name="Zhou Z."/>
            <person name="Liu Y."/>
            <person name="Xu W."/>
            <person name="Pan J."/>
            <person name="Luo Z.H."/>
            <person name="Li M."/>
        </authorList>
    </citation>
    <scope>NUCLEOTIDE SEQUENCE [LARGE SCALE GENOMIC DNA]</scope>
    <source>
        <strain evidence="7">SpSt-794</strain>
    </source>
</reference>
<feature type="transmembrane region" description="Helical" evidence="5">
    <location>
        <begin position="6"/>
        <end position="24"/>
    </location>
</feature>
<dbReference type="EMBL" id="DTHV01000091">
    <property type="protein sequence ID" value="HGW60344.1"/>
    <property type="molecule type" value="Genomic_DNA"/>
</dbReference>
<evidence type="ECO:0000259" key="6">
    <source>
        <dbReference type="Pfam" id="PF01343"/>
    </source>
</evidence>
<name>A0A7C4Y6K0_9BACT</name>
<accession>A0A7C4Y6K0</accession>
<dbReference type="InterPro" id="IPR004635">
    <property type="entry name" value="Pept_S49_SppA"/>
</dbReference>
<dbReference type="CDD" id="cd07023">
    <property type="entry name" value="S49_Sppa_N_C"/>
    <property type="match status" value="1"/>
</dbReference>
<feature type="domain" description="Peptidase S49" evidence="6">
    <location>
        <begin position="99"/>
        <end position="251"/>
    </location>
</feature>
<keyword evidence="3" id="KW-0378">Hydrolase</keyword>
<dbReference type="GO" id="GO:0006508">
    <property type="term" value="P:proteolysis"/>
    <property type="evidence" value="ECO:0007669"/>
    <property type="project" value="UniProtKB-KW"/>
</dbReference>
<sequence length="294" mass="33123">MKHKRVLLDLIIVALIGVLFVFALKDRDTLQRGDVIAIIYLNGTIGGTGQNTFNADDISKVLNKVRAIKPKGVIVRISSPGGSAYESDKIYNLLLDFKLKEKIPLFVSMADECASGGYYISMAGDRIFAEPYTITGSIGVIITLVNYEELLKKVGINVITLKSGPYKDTGSPFREMGEYEKAMFQKIVDEFYSNFLHIVSKNRKNIDYDTLEHRIAQGQIYTGSEAVKLGLVDKIGDLNSVIEEMKNTLKLKSISIREFRIKKSLFETFLSTAKEFFDIQNEPSKILIEYRSKF</sequence>
<dbReference type="NCBIfam" id="TIGR00706">
    <property type="entry name" value="SppA_dom"/>
    <property type="match status" value="1"/>
</dbReference>
<dbReference type="SUPFAM" id="SSF52096">
    <property type="entry name" value="ClpP/crotonase"/>
    <property type="match status" value="1"/>
</dbReference>
<keyword evidence="2" id="KW-0645">Protease</keyword>
<protein>
    <submittedName>
        <fullName evidence="7">Signal peptide peptidase SppA</fullName>
    </submittedName>
</protein>
<evidence type="ECO:0000256" key="5">
    <source>
        <dbReference type="SAM" id="Phobius"/>
    </source>
</evidence>
<dbReference type="Gene3D" id="6.20.330.10">
    <property type="match status" value="1"/>
</dbReference>
<dbReference type="PANTHER" id="PTHR42987">
    <property type="entry name" value="PEPTIDASE S49"/>
    <property type="match status" value="1"/>
</dbReference>
<comment type="caution">
    <text evidence="7">The sequence shown here is derived from an EMBL/GenBank/DDBJ whole genome shotgun (WGS) entry which is preliminary data.</text>
</comment>
<keyword evidence="5" id="KW-0812">Transmembrane</keyword>
<dbReference type="Pfam" id="PF01343">
    <property type="entry name" value="Peptidase_S49"/>
    <property type="match status" value="1"/>
</dbReference>
<organism evidence="7">
    <name type="scientific">Caldisericum exile</name>
    <dbReference type="NCBI Taxonomy" id="693075"/>
    <lineage>
        <taxon>Bacteria</taxon>
        <taxon>Pseudomonadati</taxon>
        <taxon>Caldisericota/Cryosericota group</taxon>
        <taxon>Caldisericota</taxon>
        <taxon>Caldisericia</taxon>
        <taxon>Caldisericales</taxon>
        <taxon>Caldisericaceae</taxon>
        <taxon>Caldisericum</taxon>
    </lineage>
</organism>